<organism evidence="2 3">
    <name type="scientific">Sphingobacterium haloxyli</name>
    <dbReference type="NCBI Taxonomy" id="2100533"/>
    <lineage>
        <taxon>Bacteria</taxon>
        <taxon>Pseudomonadati</taxon>
        <taxon>Bacteroidota</taxon>
        <taxon>Sphingobacteriia</taxon>
        <taxon>Sphingobacteriales</taxon>
        <taxon>Sphingobacteriaceae</taxon>
        <taxon>Sphingobacterium</taxon>
    </lineage>
</organism>
<feature type="domain" description="Cyclic nucleotide-binding" evidence="1">
    <location>
        <begin position="11"/>
        <end position="88"/>
    </location>
</feature>
<dbReference type="OrthoDB" id="758145at2"/>
<protein>
    <submittedName>
        <fullName evidence="2">Crp/Fnr family transcriptional regulator</fullName>
    </submittedName>
</protein>
<sequence>MQNKLIDYFSKFTKLTAPEITALTDSMVIKEIKKGHYLLKEGQRNKDTYFMLSGLVRQYTLTDGEEITTGFFNEGQWIISLTSFTDNPVSDSYLISEETSCVVVGNEEKAQEIFKHFPRLETVSRAVMETVFAEQQKTLTSYLTETPEQRYLRLLKERPAIFQRVPQYQIASYIGVKPESLSRIRKRLAASD</sequence>
<dbReference type="RefSeq" id="WP_105716094.1">
    <property type="nucleotide sequence ID" value="NZ_PVBQ01000004.1"/>
</dbReference>
<accession>A0A2S9J5N1</accession>
<name>A0A2S9J5N1_9SPHI</name>
<evidence type="ECO:0000313" key="3">
    <source>
        <dbReference type="Proteomes" id="UP000239711"/>
    </source>
</evidence>
<gene>
    <name evidence="2" type="ORF">C5745_06010</name>
</gene>
<evidence type="ECO:0000313" key="2">
    <source>
        <dbReference type="EMBL" id="PRD48067.1"/>
    </source>
</evidence>
<dbReference type="PROSITE" id="PS50042">
    <property type="entry name" value="CNMP_BINDING_3"/>
    <property type="match status" value="1"/>
</dbReference>
<dbReference type="SUPFAM" id="SSF51206">
    <property type="entry name" value="cAMP-binding domain-like"/>
    <property type="match status" value="1"/>
</dbReference>
<dbReference type="InterPro" id="IPR014710">
    <property type="entry name" value="RmlC-like_jellyroll"/>
</dbReference>
<comment type="caution">
    <text evidence="2">The sequence shown here is derived from an EMBL/GenBank/DDBJ whole genome shotgun (WGS) entry which is preliminary data.</text>
</comment>
<dbReference type="Proteomes" id="UP000239711">
    <property type="component" value="Unassembled WGS sequence"/>
</dbReference>
<dbReference type="SMART" id="SM00100">
    <property type="entry name" value="cNMP"/>
    <property type="match status" value="1"/>
</dbReference>
<dbReference type="EMBL" id="PVBQ01000004">
    <property type="protein sequence ID" value="PRD48067.1"/>
    <property type="molecule type" value="Genomic_DNA"/>
</dbReference>
<dbReference type="Pfam" id="PF00027">
    <property type="entry name" value="cNMP_binding"/>
    <property type="match status" value="1"/>
</dbReference>
<proteinExistence type="predicted"/>
<dbReference type="CDD" id="cd00038">
    <property type="entry name" value="CAP_ED"/>
    <property type="match status" value="1"/>
</dbReference>
<dbReference type="AlphaFoldDB" id="A0A2S9J5N1"/>
<evidence type="ECO:0000259" key="1">
    <source>
        <dbReference type="PROSITE" id="PS50042"/>
    </source>
</evidence>
<dbReference type="Gene3D" id="2.60.120.10">
    <property type="entry name" value="Jelly Rolls"/>
    <property type="match status" value="1"/>
</dbReference>
<dbReference type="InterPro" id="IPR000595">
    <property type="entry name" value="cNMP-bd_dom"/>
</dbReference>
<dbReference type="InterPro" id="IPR018490">
    <property type="entry name" value="cNMP-bd_dom_sf"/>
</dbReference>
<keyword evidence="3" id="KW-1185">Reference proteome</keyword>
<reference evidence="2 3" key="1">
    <citation type="submission" date="2018-02" db="EMBL/GenBank/DDBJ databases">
        <title>The draft genome of Sphingobacterium sp. 5JN-11.</title>
        <authorList>
            <person name="Liu L."/>
            <person name="Li L."/>
            <person name="Liang L."/>
            <person name="Zhang X."/>
            <person name="Wang T."/>
        </authorList>
    </citation>
    <scope>NUCLEOTIDE SEQUENCE [LARGE SCALE GENOMIC DNA]</scope>
    <source>
        <strain evidence="2 3">5JN-11</strain>
    </source>
</reference>